<dbReference type="GO" id="GO:0032259">
    <property type="term" value="P:methylation"/>
    <property type="evidence" value="ECO:0007669"/>
    <property type="project" value="UniProtKB-KW"/>
</dbReference>
<keyword evidence="3" id="KW-0949">S-adenosyl-L-methionine</keyword>
<dbReference type="PANTHER" id="PTHR12829">
    <property type="entry name" value="N6-ADENOSINE-METHYLTRANSFERASE"/>
    <property type="match status" value="1"/>
</dbReference>
<keyword evidence="2" id="KW-0808">Transferase</keyword>
<proteinExistence type="predicted"/>
<dbReference type="InterPro" id="IPR007757">
    <property type="entry name" value="MT-A70-like"/>
</dbReference>
<dbReference type="GO" id="GO:0005634">
    <property type="term" value="C:nucleus"/>
    <property type="evidence" value="ECO:0007669"/>
    <property type="project" value="TreeGrafter"/>
</dbReference>
<comment type="caution">
    <text evidence="4">The sequence shown here is derived from an EMBL/GenBank/DDBJ whole genome shotgun (WGS) entry which is preliminary data.</text>
</comment>
<organism evidence="4">
    <name type="scientific">marine sediment metagenome</name>
    <dbReference type="NCBI Taxonomy" id="412755"/>
    <lineage>
        <taxon>unclassified sequences</taxon>
        <taxon>metagenomes</taxon>
        <taxon>ecological metagenomes</taxon>
    </lineage>
</organism>
<dbReference type="PANTHER" id="PTHR12829:SF7">
    <property type="entry name" value="N6-ADENOSINE-METHYLTRANSFERASE CATALYTIC SUBUNIT"/>
    <property type="match status" value="1"/>
</dbReference>
<dbReference type="GO" id="GO:0001734">
    <property type="term" value="F:mRNA m(6)A methyltransferase activity"/>
    <property type="evidence" value="ECO:0007669"/>
    <property type="project" value="UniProtKB-ARBA"/>
</dbReference>
<keyword evidence="1" id="KW-0489">Methyltransferase</keyword>
<dbReference type="PROSITE" id="PS51143">
    <property type="entry name" value="MT_A70"/>
    <property type="match status" value="1"/>
</dbReference>
<name>A0A0F9UDN3_9ZZZZ</name>
<accession>A0A0F9UDN3</accession>
<reference evidence="4" key="1">
    <citation type="journal article" date="2015" name="Nature">
        <title>Complex archaea that bridge the gap between prokaryotes and eukaryotes.</title>
        <authorList>
            <person name="Spang A."/>
            <person name="Saw J.H."/>
            <person name="Jorgensen S.L."/>
            <person name="Zaremba-Niedzwiedzka K."/>
            <person name="Martijn J."/>
            <person name="Lind A.E."/>
            <person name="van Eijk R."/>
            <person name="Schleper C."/>
            <person name="Guy L."/>
            <person name="Ettema T.J."/>
        </authorList>
    </citation>
    <scope>NUCLEOTIDE SEQUENCE</scope>
</reference>
<evidence type="ECO:0000256" key="3">
    <source>
        <dbReference type="ARBA" id="ARBA00022691"/>
    </source>
</evidence>
<dbReference type="EMBL" id="LAZR01000105">
    <property type="protein sequence ID" value="KKN91275.1"/>
    <property type="molecule type" value="Genomic_DNA"/>
</dbReference>
<gene>
    <name evidence="4" type="ORF">LCGC14_0221430</name>
</gene>
<dbReference type="Gene3D" id="3.40.50.150">
    <property type="entry name" value="Vaccinia Virus protein VP39"/>
    <property type="match status" value="1"/>
</dbReference>
<dbReference type="InterPro" id="IPR029063">
    <property type="entry name" value="SAM-dependent_MTases_sf"/>
</dbReference>
<protein>
    <recommendedName>
        <fullName evidence="5">DNA methylase N-4/N-6 domain-containing protein</fullName>
    </recommendedName>
</protein>
<evidence type="ECO:0008006" key="5">
    <source>
        <dbReference type="Google" id="ProtNLM"/>
    </source>
</evidence>
<sequence>MEQHLSKKYEILMIDPPWPKKKGGIRKIAPNQTRMLDYPTLSIKKIAILLDDHILPLASEQHTVFLWTIDQFLHESEQIMEQRGYKRHARIIWDKGNGVAPAFTIRYTHEYLLWYYKPKMLRICRDARGKLTTVIQSPNRQHSRKPDKAYDYINFLYPDASKIDIFSREKRTGWDQWGSECGKFDRPTLC</sequence>
<dbReference type="AlphaFoldDB" id="A0A0F9UDN3"/>
<evidence type="ECO:0000313" key="4">
    <source>
        <dbReference type="EMBL" id="KKN91275.1"/>
    </source>
</evidence>
<dbReference type="SUPFAM" id="SSF53335">
    <property type="entry name" value="S-adenosyl-L-methionine-dependent methyltransferases"/>
    <property type="match status" value="1"/>
</dbReference>
<evidence type="ECO:0000256" key="1">
    <source>
        <dbReference type="ARBA" id="ARBA00022603"/>
    </source>
</evidence>
<evidence type="ECO:0000256" key="2">
    <source>
        <dbReference type="ARBA" id="ARBA00022679"/>
    </source>
</evidence>
<dbReference type="Pfam" id="PF05063">
    <property type="entry name" value="MT-A70"/>
    <property type="match status" value="1"/>
</dbReference>